<keyword evidence="3" id="KW-1185">Reference proteome</keyword>
<evidence type="ECO:0000313" key="2">
    <source>
        <dbReference type="EMBL" id="MCP2264143.1"/>
    </source>
</evidence>
<dbReference type="RefSeq" id="WP_253834236.1">
    <property type="nucleotide sequence ID" value="NZ_JAMTCS010000004.1"/>
</dbReference>
<accession>A0A9X2G1W4</accession>
<organism evidence="2 3">
    <name type="scientific">Promicromonospora thailandica</name>
    <dbReference type="NCBI Taxonomy" id="765201"/>
    <lineage>
        <taxon>Bacteria</taxon>
        <taxon>Bacillati</taxon>
        <taxon>Actinomycetota</taxon>
        <taxon>Actinomycetes</taxon>
        <taxon>Micrococcales</taxon>
        <taxon>Promicromonosporaceae</taxon>
        <taxon>Promicromonospora</taxon>
    </lineage>
</organism>
<dbReference type="AlphaFoldDB" id="A0A9X2G1W4"/>
<comment type="caution">
    <text evidence="2">The sequence shown here is derived from an EMBL/GenBank/DDBJ whole genome shotgun (WGS) entry which is preliminary data.</text>
</comment>
<reference evidence="2" key="1">
    <citation type="submission" date="2022-06" db="EMBL/GenBank/DDBJ databases">
        <title>Genomic Encyclopedia of Archaeal and Bacterial Type Strains, Phase II (KMG-II): from individual species to whole genera.</title>
        <authorList>
            <person name="Goeker M."/>
        </authorList>
    </citation>
    <scope>NUCLEOTIDE SEQUENCE</scope>
    <source>
        <strain evidence="2">DSM 26652</strain>
    </source>
</reference>
<evidence type="ECO:0008006" key="4">
    <source>
        <dbReference type="Google" id="ProtNLM"/>
    </source>
</evidence>
<dbReference type="EMBL" id="JAMTCS010000004">
    <property type="protein sequence ID" value="MCP2264143.1"/>
    <property type="molecule type" value="Genomic_DNA"/>
</dbReference>
<name>A0A9X2G1W4_9MICO</name>
<feature type="signal peptide" evidence="1">
    <location>
        <begin position="1"/>
        <end position="25"/>
    </location>
</feature>
<evidence type="ECO:0000256" key="1">
    <source>
        <dbReference type="SAM" id="SignalP"/>
    </source>
</evidence>
<feature type="chain" id="PRO_5040920779" description="Ig-like domain-containing protein" evidence="1">
    <location>
        <begin position="26"/>
        <end position="181"/>
    </location>
</feature>
<sequence length="181" mass="19357">MIRRSIIALVSVLALALTASAPAYAAPAYSTNVTLDAKPEPVAKNKTVTLKGTLKYNRNGTVLPMGAKVLTVHFDPAGADGSRKVGTVRTTSKGAYTYTAKATRSGKWTVKYTSPTGAYKADSAADAVCVYPNGRWQCPVSSTNPDLDCSDIRRTVWVGTNDYHRLDADKDGWGCDSYSGR</sequence>
<keyword evidence="1" id="KW-0732">Signal</keyword>
<evidence type="ECO:0000313" key="3">
    <source>
        <dbReference type="Proteomes" id="UP001139493"/>
    </source>
</evidence>
<gene>
    <name evidence="2" type="ORF">APR03_001479</name>
</gene>
<dbReference type="Proteomes" id="UP001139493">
    <property type="component" value="Unassembled WGS sequence"/>
</dbReference>
<proteinExistence type="predicted"/>
<protein>
    <recommendedName>
        <fullName evidence="4">Ig-like domain-containing protein</fullName>
    </recommendedName>
</protein>